<dbReference type="Proteomes" id="UP001140949">
    <property type="component" value="Unassembled WGS sequence"/>
</dbReference>
<dbReference type="Pfam" id="PF24994">
    <property type="entry name" value="GIL1_IRKI_C"/>
    <property type="match status" value="1"/>
</dbReference>
<evidence type="ECO:0000313" key="6">
    <source>
        <dbReference type="Proteomes" id="UP001140949"/>
    </source>
</evidence>
<sequence length="541" mass="60576">MFPLVCFSFDRLLHKKKNKDDKRSNIIKDNNGLIMHSHSVHCNRGALKMNLPLQQMDHKREERRRMKKEEENKERKREMASKVANISDVIQRVASSCLTNPIVGGATRQTIGDDAMIEEDEEDEDDSLVRVWEEEEVRKCEVIERVKEMEGFMSEVFEAVSAVKRAYVSLQEAHCPWDPDRMRVADASVVAELRRLGRLRDRFRRGGAAAAAVSCATASLREVVAPYEAALEDLKKELKAKEVEVENLKGKLRAATTPRGGSGAGRRMGRFHSSNKVACISRLGSPMAPTAELFQTCMEEVKSASKSFTSNLLSLMRSARWDIVAAARSIIDDGSNDSAPDNFTIPDVDPRHAKHALESYVNRKIFCGFENETFYIEGSISSLLSPSEFRHECFSRFHDMRAMDPAEILGILPTCQFGKFCGKKYLSIIHPKMEESLFGGVEQRRQILAGAHPRTGFYGEFSRLAKAVWLLHLVAFALDSSPSHFEASKGAEFHPDYMESVIRFPGGRVPPGSVVGFSVGPGFKLGNGSVVRARVYLLSRL</sequence>
<reference evidence="5" key="2">
    <citation type="submission" date="2023-04" db="EMBL/GenBank/DDBJ databases">
        <authorList>
            <person name="Bruccoleri R.E."/>
            <person name="Oakeley E.J."/>
            <person name="Faust A.-M."/>
            <person name="Dessus-Babus S."/>
            <person name="Altorfer M."/>
            <person name="Burckhardt D."/>
            <person name="Oertli M."/>
            <person name="Naumann U."/>
            <person name="Petersen F."/>
            <person name="Wong J."/>
        </authorList>
    </citation>
    <scope>NUCLEOTIDE SEQUENCE</scope>
    <source>
        <strain evidence="5">GSM-AAB239-AS_SAM_17_03QT</strain>
        <tissue evidence="5">Leaf</tissue>
    </source>
</reference>
<dbReference type="InterPro" id="IPR040225">
    <property type="entry name" value="GIL1-like"/>
</dbReference>
<accession>A0AAX6FS95</accession>
<name>A0AAX6FS95_IRIPA</name>
<dbReference type="Pfam" id="PF04859">
    <property type="entry name" value="DUF641"/>
    <property type="match status" value="1"/>
</dbReference>
<evidence type="ECO:0000256" key="1">
    <source>
        <dbReference type="SAM" id="Coils"/>
    </source>
</evidence>
<evidence type="ECO:0000313" key="5">
    <source>
        <dbReference type="EMBL" id="KAJ6819304.1"/>
    </source>
</evidence>
<feature type="compositionally biased region" description="Basic and acidic residues" evidence="2">
    <location>
        <begin position="56"/>
        <end position="80"/>
    </location>
</feature>
<gene>
    <name evidence="5" type="ORF">M6B38_402495</name>
</gene>
<dbReference type="GO" id="GO:0009959">
    <property type="term" value="P:negative gravitropism"/>
    <property type="evidence" value="ECO:0007669"/>
    <property type="project" value="InterPro"/>
</dbReference>
<dbReference type="GO" id="GO:0009639">
    <property type="term" value="P:response to red or far red light"/>
    <property type="evidence" value="ECO:0007669"/>
    <property type="project" value="InterPro"/>
</dbReference>
<organism evidence="5 6">
    <name type="scientific">Iris pallida</name>
    <name type="common">Sweet iris</name>
    <dbReference type="NCBI Taxonomy" id="29817"/>
    <lineage>
        <taxon>Eukaryota</taxon>
        <taxon>Viridiplantae</taxon>
        <taxon>Streptophyta</taxon>
        <taxon>Embryophyta</taxon>
        <taxon>Tracheophyta</taxon>
        <taxon>Spermatophyta</taxon>
        <taxon>Magnoliopsida</taxon>
        <taxon>Liliopsida</taxon>
        <taxon>Asparagales</taxon>
        <taxon>Iridaceae</taxon>
        <taxon>Iridoideae</taxon>
        <taxon>Irideae</taxon>
        <taxon>Iris</taxon>
    </lineage>
</organism>
<dbReference type="AlphaFoldDB" id="A0AAX6FS95"/>
<feature type="domain" description="DUF641" evidence="3">
    <location>
        <begin position="145"/>
        <end position="256"/>
    </location>
</feature>
<dbReference type="InterPro" id="IPR056813">
    <property type="entry name" value="GIL1_IRKI_C"/>
</dbReference>
<evidence type="ECO:0000259" key="4">
    <source>
        <dbReference type="Pfam" id="PF24994"/>
    </source>
</evidence>
<dbReference type="EMBL" id="JANAVB010026200">
    <property type="protein sequence ID" value="KAJ6819304.1"/>
    <property type="molecule type" value="Genomic_DNA"/>
</dbReference>
<protein>
    <submittedName>
        <fullName evidence="5">Protein GRAVITROPIC IN THE LIGHT 1</fullName>
    </submittedName>
</protein>
<evidence type="ECO:0000259" key="3">
    <source>
        <dbReference type="Pfam" id="PF04859"/>
    </source>
</evidence>
<feature type="region of interest" description="Disordered" evidence="2">
    <location>
        <begin position="55"/>
        <end position="80"/>
    </location>
</feature>
<dbReference type="InterPro" id="IPR006943">
    <property type="entry name" value="DUF641_pln"/>
</dbReference>
<evidence type="ECO:0000256" key="2">
    <source>
        <dbReference type="SAM" id="MobiDB-lite"/>
    </source>
</evidence>
<feature type="domain" description="GIL1/IRKI C-terminal" evidence="4">
    <location>
        <begin position="485"/>
        <end position="536"/>
    </location>
</feature>
<reference evidence="5" key="1">
    <citation type="journal article" date="2023" name="GigaByte">
        <title>Genome assembly of the bearded iris, Iris pallida Lam.</title>
        <authorList>
            <person name="Bruccoleri R.E."/>
            <person name="Oakeley E.J."/>
            <person name="Faust A.M.E."/>
            <person name="Altorfer M."/>
            <person name="Dessus-Babus S."/>
            <person name="Burckhardt D."/>
            <person name="Oertli M."/>
            <person name="Naumann U."/>
            <person name="Petersen F."/>
            <person name="Wong J."/>
        </authorList>
    </citation>
    <scope>NUCLEOTIDE SEQUENCE</scope>
    <source>
        <strain evidence="5">GSM-AAB239-AS_SAM_17_03QT</strain>
    </source>
</reference>
<feature type="coiled-coil region" evidence="1">
    <location>
        <begin position="224"/>
        <end position="251"/>
    </location>
</feature>
<keyword evidence="1" id="KW-0175">Coiled coil</keyword>
<comment type="caution">
    <text evidence="5">The sequence shown here is derived from an EMBL/GenBank/DDBJ whole genome shotgun (WGS) entry which is preliminary data.</text>
</comment>
<proteinExistence type="predicted"/>
<dbReference type="PANTHER" id="PTHR31161">
    <property type="entry name" value="PROTEIN GRAVITROPIC IN THE LIGHT 1"/>
    <property type="match status" value="1"/>
</dbReference>
<keyword evidence="6" id="KW-1185">Reference proteome</keyword>